<comment type="caution">
    <text evidence="3">The sequence shown here is derived from an EMBL/GenBank/DDBJ whole genome shotgun (WGS) entry which is preliminary data.</text>
</comment>
<evidence type="ECO:0008006" key="5">
    <source>
        <dbReference type="Google" id="ProtNLM"/>
    </source>
</evidence>
<keyword evidence="1" id="KW-0175">Coiled coil</keyword>
<evidence type="ECO:0000313" key="3">
    <source>
        <dbReference type="EMBL" id="CAI5723076.1"/>
    </source>
</evidence>
<reference evidence="3" key="1">
    <citation type="submission" date="2022-12" db="EMBL/GenBank/DDBJ databases">
        <authorList>
            <person name="Webb A."/>
        </authorList>
    </citation>
    <scope>NUCLEOTIDE SEQUENCE</scope>
    <source>
        <strain evidence="3">Pd1</strain>
    </source>
</reference>
<dbReference type="AlphaFoldDB" id="A0AAV0TJP7"/>
<evidence type="ECO:0000256" key="2">
    <source>
        <dbReference type="SAM" id="MobiDB-lite"/>
    </source>
</evidence>
<dbReference type="EMBL" id="CANTFM010000485">
    <property type="protein sequence ID" value="CAI5723076.1"/>
    <property type="molecule type" value="Genomic_DNA"/>
</dbReference>
<keyword evidence="4" id="KW-1185">Reference proteome</keyword>
<dbReference type="Proteomes" id="UP001162029">
    <property type="component" value="Unassembled WGS sequence"/>
</dbReference>
<evidence type="ECO:0000256" key="1">
    <source>
        <dbReference type="SAM" id="Coils"/>
    </source>
</evidence>
<feature type="region of interest" description="Disordered" evidence="2">
    <location>
        <begin position="65"/>
        <end position="98"/>
    </location>
</feature>
<protein>
    <recommendedName>
        <fullName evidence="5">BZIP domain-containing protein</fullName>
    </recommendedName>
</protein>
<gene>
    <name evidence="3" type="ORF">PDE001_LOCUS2824</name>
</gene>
<evidence type="ECO:0000313" key="4">
    <source>
        <dbReference type="Proteomes" id="UP001162029"/>
    </source>
</evidence>
<organism evidence="3 4">
    <name type="scientific">Peronospora destructor</name>
    <dbReference type="NCBI Taxonomy" id="86335"/>
    <lineage>
        <taxon>Eukaryota</taxon>
        <taxon>Sar</taxon>
        <taxon>Stramenopiles</taxon>
        <taxon>Oomycota</taxon>
        <taxon>Peronosporomycetes</taxon>
        <taxon>Peronosporales</taxon>
        <taxon>Peronosporaceae</taxon>
        <taxon>Peronospora</taxon>
    </lineage>
</organism>
<feature type="compositionally biased region" description="Polar residues" evidence="2">
    <location>
        <begin position="75"/>
        <end position="92"/>
    </location>
</feature>
<name>A0AAV0TJP7_9STRA</name>
<accession>A0AAV0TJP7</accession>
<feature type="coiled-coil region" evidence="1">
    <location>
        <begin position="141"/>
        <end position="168"/>
    </location>
</feature>
<sequence length="349" mass="40383">MNHCILQPRSDQNLSDDIVGCGLPRSKSYRSTYTYVARDQQTNSSETWNRRCNSPAAVDREFSLTDRKRKRQESNDCPSPNSRLLAVSSSDSQDLRPEHRCKRGKEQQAVKTEWVQSHIAHQREIRRLRQIRYRRKKEEYTASLEEGNHKLRREIEQLQERHRAISAAVPSEKSPWNVVVEYFRFFRFGYQNSTPLSKDMQPSAQLNFWQATMAPDVVFNAEHGVESIMTNWEYFTLWFQDVEIELHGLVKSGMGSFVASTTTSFTITERSLDQIFPSLIKCRDSEGSPLGPKLLGQRIVMRGSTRFDWDNSYGRVVSVISESDMLTPMLNILGCLEDVSQVFERSLIL</sequence>
<proteinExistence type="predicted"/>